<evidence type="ECO:0000313" key="10">
    <source>
        <dbReference type="EMBL" id="VCX38063.1"/>
    </source>
</evidence>
<evidence type="ECO:0000256" key="8">
    <source>
        <dbReference type="ARBA" id="ARBA00023136"/>
    </source>
</evidence>
<evidence type="ECO:0000256" key="3">
    <source>
        <dbReference type="ARBA" id="ARBA00008444"/>
    </source>
</evidence>
<evidence type="ECO:0000256" key="1">
    <source>
        <dbReference type="ARBA" id="ARBA00002959"/>
    </source>
</evidence>
<dbReference type="AlphaFoldDB" id="A0A9X9M6P9"/>
<dbReference type="Proteomes" id="UP000269945">
    <property type="component" value="Unassembled WGS sequence"/>
</dbReference>
<keyword evidence="6 9" id="KW-1133">Transmembrane helix</keyword>
<feature type="transmembrane region" description="Helical" evidence="9">
    <location>
        <begin position="51"/>
        <end position="71"/>
    </location>
</feature>
<accession>A0A9X9M6P9</accession>
<name>A0A9X9M6P9_GULGU</name>
<dbReference type="PANTHER" id="PTHR10485:SF1">
    <property type="entry name" value="MITOCHONDRIAL IMPORT INNER MEMBRANE TRANSLOCASE SUBUNIT TIM17-A"/>
    <property type="match status" value="1"/>
</dbReference>
<comment type="similarity">
    <text evidence="3">Belongs to the Tim17/Tim22/Tim23 family.</text>
</comment>
<evidence type="ECO:0000256" key="7">
    <source>
        <dbReference type="ARBA" id="ARBA00023128"/>
    </source>
</evidence>
<keyword evidence="5" id="KW-0999">Mitochondrion inner membrane</keyword>
<sequence>RIVDDCGGVLTVDTTVGGIFQPLKGFHNSPVGVNHRLQRSFTAIKTRAPQLGGSFAVCGGLFFMTDCIMVQVGGKDSWNSITSVALIGAILAVRDGPVAMVGSGVMGGILALIIGPGILLIRFISA</sequence>
<dbReference type="GO" id="GO:0005744">
    <property type="term" value="C:TIM23 mitochondrial import inner membrane translocase complex"/>
    <property type="evidence" value="ECO:0007669"/>
    <property type="project" value="TreeGrafter"/>
</dbReference>
<keyword evidence="11" id="KW-1185">Reference proteome</keyword>
<dbReference type="PANTHER" id="PTHR10485">
    <property type="entry name" value="MITOCHONDRIAL IMPORT INNER MEMBRANE TRANSLOCASE SUBUNIT TIM-17"/>
    <property type="match status" value="1"/>
</dbReference>
<evidence type="ECO:0000256" key="4">
    <source>
        <dbReference type="ARBA" id="ARBA00022692"/>
    </source>
</evidence>
<keyword evidence="7" id="KW-0496">Mitochondrion</keyword>
<dbReference type="Pfam" id="PF02466">
    <property type="entry name" value="Tim17"/>
    <property type="match status" value="1"/>
</dbReference>
<reference evidence="10 11" key="1">
    <citation type="submission" date="2018-10" db="EMBL/GenBank/DDBJ databases">
        <authorList>
            <person name="Ekblom R."/>
            <person name="Jareborg N."/>
        </authorList>
    </citation>
    <scope>NUCLEOTIDE SEQUENCE [LARGE SCALE GENOMIC DNA]</scope>
    <source>
        <tissue evidence="10">Muscle</tissue>
    </source>
</reference>
<comment type="function">
    <text evidence="1">Essential component of the TIM23 complex, a complex that mediates the translocation of transit peptide-containing proteins across the mitochondrial inner membrane.</text>
</comment>
<evidence type="ECO:0000256" key="2">
    <source>
        <dbReference type="ARBA" id="ARBA00004448"/>
    </source>
</evidence>
<evidence type="ECO:0000313" key="11">
    <source>
        <dbReference type="Proteomes" id="UP000269945"/>
    </source>
</evidence>
<dbReference type="GO" id="GO:0030150">
    <property type="term" value="P:protein import into mitochondrial matrix"/>
    <property type="evidence" value="ECO:0007669"/>
    <property type="project" value="TreeGrafter"/>
</dbReference>
<evidence type="ECO:0000256" key="5">
    <source>
        <dbReference type="ARBA" id="ARBA00022792"/>
    </source>
</evidence>
<gene>
    <name evidence="10" type="ORF">BN2614_LOCUS3</name>
</gene>
<feature type="transmembrane region" description="Helical" evidence="9">
    <location>
        <begin position="105"/>
        <end position="124"/>
    </location>
</feature>
<keyword evidence="8 9" id="KW-0472">Membrane</keyword>
<dbReference type="GO" id="GO:0008320">
    <property type="term" value="F:protein transmembrane transporter activity"/>
    <property type="evidence" value="ECO:0007669"/>
    <property type="project" value="TreeGrafter"/>
</dbReference>
<evidence type="ECO:0000256" key="6">
    <source>
        <dbReference type="ARBA" id="ARBA00022989"/>
    </source>
</evidence>
<proteinExistence type="inferred from homology"/>
<feature type="non-terminal residue" evidence="10">
    <location>
        <position position="1"/>
    </location>
</feature>
<evidence type="ECO:0008006" key="12">
    <source>
        <dbReference type="Google" id="ProtNLM"/>
    </source>
</evidence>
<keyword evidence="4 9" id="KW-0812">Transmembrane</keyword>
<protein>
    <recommendedName>
        <fullName evidence="12">Mitochondrial import inner membrane translocase subunit TIM17</fullName>
    </recommendedName>
</protein>
<comment type="caution">
    <text evidence="10">The sequence shown here is derived from an EMBL/GenBank/DDBJ whole genome shotgun (WGS) entry which is preliminary data.</text>
</comment>
<organism evidence="10 11">
    <name type="scientific">Gulo gulo</name>
    <name type="common">Wolverine</name>
    <name type="synonym">Gluton</name>
    <dbReference type="NCBI Taxonomy" id="48420"/>
    <lineage>
        <taxon>Eukaryota</taxon>
        <taxon>Metazoa</taxon>
        <taxon>Chordata</taxon>
        <taxon>Craniata</taxon>
        <taxon>Vertebrata</taxon>
        <taxon>Euteleostomi</taxon>
        <taxon>Mammalia</taxon>
        <taxon>Eutheria</taxon>
        <taxon>Laurasiatheria</taxon>
        <taxon>Carnivora</taxon>
        <taxon>Caniformia</taxon>
        <taxon>Musteloidea</taxon>
        <taxon>Mustelidae</taxon>
        <taxon>Guloninae</taxon>
        <taxon>Gulo</taxon>
    </lineage>
</organism>
<comment type="subcellular location">
    <subcellularLocation>
        <location evidence="2">Mitochondrion inner membrane</location>
        <topology evidence="2">Multi-pass membrane protein</topology>
    </subcellularLocation>
</comment>
<dbReference type="EMBL" id="CYRY02043574">
    <property type="protein sequence ID" value="VCX38063.1"/>
    <property type="molecule type" value="Genomic_DNA"/>
</dbReference>
<evidence type="ECO:0000256" key="9">
    <source>
        <dbReference type="SAM" id="Phobius"/>
    </source>
</evidence>